<organism evidence="1 2">
    <name type="scientific">Clostridium punense</name>
    <dbReference type="NCBI Taxonomy" id="1054297"/>
    <lineage>
        <taxon>Bacteria</taxon>
        <taxon>Bacillati</taxon>
        <taxon>Bacillota</taxon>
        <taxon>Clostridia</taxon>
        <taxon>Eubacteriales</taxon>
        <taxon>Clostridiaceae</taxon>
        <taxon>Clostridium</taxon>
    </lineage>
</organism>
<dbReference type="RefSeq" id="WP_021283563.1">
    <property type="nucleotide sequence ID" value="NZ_JAGGLL010000002.1"/>
</dbReference>
<comment type="caution">
    <text evidence="1">The sequence shown here is derived from an EMBL/GenBank/DDBJ whole genome shotgun (WGS) entry which is preliminary data.</text>
</comment>
<proteinExistence type="predicted"/>
<sequence>MSELNLKPICESKDGRFILFLNKRDKGTIYDLYFMNNCKEKLSKVKVIRQHSIYNNFLEANFIDTVSTKEVEDIKCGDKFLVGYINEQDISVDEFEFIFNIYLDNESFSFSHSINRKELLLKINEEDNDKVELSSLQLSDSNKFTRVSMDNIVRYFEKNLESKASMMDEGEWLDVMRAFNILKPYFYEHEHLITKVVNNSLIDWYNYFS</sequence>
<accession>A0ABS4K0F2</accession>
<keyword evidence="2" id="KW-1185">Reference proteome</keyword>
<dbReference type="Proteomes" id="UP001519308">
    <property type="component" value="Unassembled WGS sequence"/>
</dbReference>
<evidence type="ECO:0000313" key="2">
    <source>
        <dbReference type="Proteomes" id="UP001519308"/>
    </source>
</evidence>
<gene>
    <name evidence="1" type="ORF">J2Z44_000395</name>
</gene>
<evidence type="ECO:0000313" key="1">
    <source>
        <dbReference type="EMBL" id="MBP2020611.1"/>
    </source>
</evidence>
<protein>
    <submittedName>
        <fullName evidence="1">Uncharacterized protein</fullName>
    </submittedName>
</protein>
<name>A0ABS4K0F2_9CLOT</name>
<dbReference type="EMBL" id="JAGGLL010000002">
    <property type="protein sequence ID" value="MBP2020611.1"/>
    <property type="molecule type" value="Genomic_DNA"/>
</dbReference>
<reference evidence="1 2" key="1">
    <citation type="submission" date="2021-03" db="EMBL/GenBank/DDBJ databases">
        <title>Genomic Encyclopedia of Type Strains, Phase IV (KMG-IV): sequencing the most valuable type-strain genomes for metagenomic binning, comparative biology and taxonomic classification.</title>
        <authorList>
            <person name="Goeker M."/>
        </authorList>
    </citation>
    <scope>NUCLEOTIDE SEQUENCE [LARGE SCALE GENOMIC DNA]</scope>
    <source>
        <strain evidence="1 2">DSM 28650</strain>
    </source>
</reference>